<dbReference type="EMBL" id="CP003588">
    <property type="protein sequence ID" value="AFK72882.1"/>
    <property type="molecule type" value="Genomic_DNA"/>
</dbReference>
<dbReference type="AlphaFoldDB" id="I3V561"/>
<name>I3V561_PSEPU</name>
<protein>
    <submittedName>
        <fullName evidence="1">Uncharacterized protein</fullName>
    </submittedName>
</protein>
<reference evidence="1 2" key="1">
    <citation type="journal article" date="2012" name="J. Bacteriol.">
        <title>Complete Genome Sequence of the Naphthalene-Degrading Pseudomonas putida Strain ND6.</title>
        <authorList>
            <person name="Li S."/>
            <person name="Zhao H."/>
            <person name="Li Y."/>
            <person name="Niu S."/>
            <person name="Cai B."/>
        </authorList>
    </citation>
    <scope>NUCLEOTIDE SEQUENCE [LARGE SCALE GENOMIC DNA]</scope>
    <source>
        <strain evidence="1 2">ND6</strain>
    </source>
</reference>
<dbReference type="SUPFAM" id="SSF55729">
    <property type="entry name" value="Acyl-CoA N-acyltransferases (Nat)"/>
    <property type="match status" value="1"/>
</dbReference>
<gene>
    <name evidence="1" type="ORF">YSA_11265</name>
</gene>
<dbReference type="PATRIC" id="fig|231023.4.peg.5408"/>
<evidence type="ECO:0000313" key="2">
    <source>
        <dbReference type="Proteomes" id="UP000005268"/>
    </source>
</evidence>
<sequence length="397" mass="44658">MANRALQKDVEEEMKKTLTTVARKLLSPSMRYEIRLLASKVREMMARACLWRWEVARFRPQQESPYEILYIGRKQQREMAKLLIGGKGQGSASMVDGASATAAASHVVVISEMPTSGALSVPHYLSAVVPLGRPLEDITARYDSELRRSIRKNRPLYHMRQALSDEEIAMADRDLLRPYASARQGIHAAQFPTEEVFRIAKSVGRLDLIMLGDEVIGCHLGCEVVRGGKRYWSTLRFGYCEAVFSDAKKLREVNSITTFMALEWALEQGFDYYDIGLCLARPDDGLLKWKRRRGGDIDSLGNHAYLFVRLPKTGTAKFLWDTPMFAVEGDKLTLHLGLPDGPSDEEVASRYHEMVFGGLHKIYLYGGSGAGEPFVQTLRSRYASLQSPPTMERVTSN</sequence>
<organism evidence="1 2">
    <name type="scientific">Pseudomonas putida ND6</name>
    <dbReference type="NCBI Taxonomy" id="231023"/>
    <lineage>
        <taxon>Bacteria</taxon>
        <taxon>Pseudomonadati</taxon>
        <taxon>Pseudomonadota</taxon>
        <taxon>Gammaproteobacteria</taxon>
        <taxon>Pseudomonadales</taxon>
        <taxon>Pseudomonadaceae</taxon>
        <taxon>Pseudomonas</taxon>
    </lineage>
</organism>
<dbReference type="HOGENOM" id="CLU_727342_0_0_6"/>
<dbReference type="Gene3D" id="3.40.630.30">
    <property type="match status" value="1"/>
</dbReference>
<proteinExistence type="predicted"/>
<evidence type="ECO:0000313" key="1">
    <source>
        <dbReference type="EMBL" id="AFK72882.1"/>
    </source>
</evidence>
<accession>I3V561</accession>
<dbReference type="KEGG" id="ppi:YSA_11265"/>
<dbReference type="Proteomes" id="UP000005268">
    <property type="component" value="Chromosome"/>
</dbReference>
<dbReference type="InterPro" id="IPR016181">
    <property type="entry name" value="Acyl_CoA_acyltransferase"/>
</dbReference>